<sequence length="266" mass="30223">MTTQLYLDSLQLTQHHNSVAQLNEIIAKHLATYSFSSINAMKADILSLDPEALIERLVLKKQGGYCFEQNKLAYLALQSLGYNVTPLLARVKLNNNPSNARTHRLTMVELAGERYLFDVGFGSKCPAGLIPISQSGMVTLNTHQYKVTVTEQNVEVALVEPELLVLYSADFIEILESDCNVAHFYSHQHPDSGFVQHLVLSRRLLGKCYTLRNLLFKEQVFSPQLSHERILQSGEELRTVIRDIFNITITSDDAERLFERAKRNMR</sequence>
<evidence type="ECO:0000256" key="1">
    <source>
        <dbReference type="ARBA" id="ARBA00006547"/>
    </source>
</evidence>
<comment type="caution">
    <text evidence="3">The sequence shown here is derived from an EMBL/GenBank/DDBJ whole genome shotgun (WGS) entry which is preliminary data.</text>
</comment>
<name>A0ABV7CM97_9GAMM</name>
<dbReference type="Pfam" id="PF00797">
    <property type="entry name" value="Acetyltransf_2"/>
    <property type="match status" value="1"/>
</dbReference>
<protein>
    <submittedName>
        <fullName evidence="3">Arylamine N-acetyltransferase</fullName>
    </submittedName>
</protein>
<proteinExistence type="inferred from homology"/>
<reference evidence="4" key="1">
    <citation type="journal article" date="2019" name="Int. J. Syst. Evol. Microbiol.">
        <title>The Global Catalogue of Microorganisms (GCM) 10K type strain sequencing project: providing services to taxonomists for standard genome sequencing and annotation.</title>
        <authorList>
            <consortium name="The Broad Institute Genomics Platform"/>
            <consortium name="The Broad Institute Genome Sequencing Center for Infectious Disease"/>
            <person name="Wu L."/>
            <person name="Ma J."/>
        </authorList>
    </citation>
    <scope>NUCLEOTIDE SEQUENCE [LARGE SCALE GENOMIC DNA]</scope>
    <source>
        <strain evidence="4">KCTC 42730</strain>
    </source>
</reference>
<dbReference type="Gene3D" id="3.30.2140.20">
    <property type="match status" value="1"/>
</dbReference>
<accession>A0ABV7CM97</accession>
<dbReference type="InterPro" id="IPR001447">
    <property type="entry name" value="Arylamine_N-AcTrfase"/>
</dbReference>
<keyword evidence="4" id="KW-1185">Reference proteome</keyword>
<gene>
    <name evidence="3" type="ORF">ACFOEE_14315</name>
</gene>
<dbReference type="RefSeq" id="WP_377125570.1">
    <property type="nucleotide sequence ID" value="NZ_JBHRSD010000026.1"/>
</dbReference>
<organism evidence="3 4">
    <name type="scientific">Pseudoalteromonas fenneropenaei</name>
    <dbReference type="NCBI Taxonomy" id="1737459"/>
    <lineage>
        <taxon>Bacteria</taxon>
        <taxon>Pseudomonadati</taxon>
        <taxon>Pseudomonadota</taxon>
        <taxon>Gammaproteobacteria</taxon>
        <taxon>Alteromonadales</taxon>
        <taxon>Pseudoalteromonadaceae</taxon>
        <taxon>Pseudoalteromonas</taxon>
    </lineage>
</organism>
<dbReference type="PANTHER" id="PTHR11786:SF0">
    <property type="entry name" value="ARYLAMINE N-ACETYLTRANSFERASE 4-RELATED"/>
    <property type="match status" value="1"/>
</dbReference>
<dbReference type="PANTHER" id="PTHR11786">
    <property type="entry name" value="N-HYDROXYARYLAMINE O-ACETYLTRANSFERASE"/>
    <property type="match status" value="1"/>
</dbReference>
<dbReference type="EMBL" id="JBHRSD010000026">
    <property type="protein sequence ID" value="MFC3033696.1"/>
    <property type="molecule type" value="Genomic_DNA"/>
</dbReference>
<dbReference type="InterPro" id="IPR053710">
    <property type="entry name" value="Arylamine_NAT_domain_sf"/>
</dbReference>
<dbReference type="InterPro" id="IPR038765">
    <property type="entry name" value="Papain-like_cys_pep_sf"/>
</dbReference>
<comment type="similarity">
    <text evidence="1 2">Belongs to the arylamine N-acetyltransferase family.</text>
</comment>
<evidence type="ECO:0000313" key="3">
    <source>
        <dbReference type="EMBL" id="MFC3033696.1"/>
    </source>
</evidence>
<evidence type="ECO:0000313" key="4">
    <source>
        <dbReference type="Proteomes" id="UP001595453"/>
    </source>
</evidence>
<dbReference type="Proteomes" id="UP001595453">
    <property type="component" value="Unassembled WGS sequence"/>
</dbReference>
<dbReference type="SUPFAM" id="SSF54001">
    <property type="entry name" value="Cysteine proteinases"/>
    <property type="match status" value="1"/>
</dbReference>
<dbReference type="PRINTS" id="PR01543">
    <property type="entry name" value="ANATRNSFRASE"/>
</dbReference>
<evidence type="ECO:0000256" key="2">
    <source>
        <dbReference type="RuleBase" id="RU003452"/>
    </source>
</evidence>